<dbReference type="PANTHER" id="PTHR43630:SF1">
    <property type="entry name" value="POLY-BETA-1,6-N-ACETYL-D-GLUCOSAMINE SYNTHASE"/>
    <property type="match status" value="1"/>
</dbReference>
<evidence type="ECO:0000256" key="7">
    <source>
        <dbReference type="ARBA" id="ARBA00022989"/>
    </source>
</evidence>
<evidence type="ECO:0000256" key="8">
    <source>
        <dbReference type="ARBA" id="ARBA00023136"/>
    </source>
</evidence>
<gene>
    <name evidence="11" type="ordered locus">M301_1737</name>
</gene>
<dbReference type="RefSeq" id="WP_013148427.1">
    <property type="nucleotide sequence ID" value="NC_014207.1"/>
</dbReference>
<dbReference type="GO" id="GO:0008375">
    <property type="term" value="F:acetylglucosaminyltransferase activity"/>
    <property type="evidence" value="ECO:0007669"/>
    <property type="project" value="UniProtKB-UniRule"/>
</dbReference>
<protein>
    <recommendedName>
        <fullName evidence="9 10">Poly-beta-1,6-N-acetyl-D-glucosamine synthase</fullName>
        <shortName evidence="10">Poly-beta-1,6-GlcNAc synthase</shortName>
        <ecNumber evidence="10">2.4.1.-</ecNumber>
    </recommendedName>
</protein>
<dbReference type="OrthoDB" id="9811884at2"/>
<dbReference type="NCBIfam" id="TIGR03937">
    <property type="entry name" value="PgaC_IcaA"/>
    <property type="match status" value="1"/>
</dbReference>
<dbReference type="CAZy" id="GT2">
    <property type="family name" value="Glycosyltransferase Family 2"/>
</dbReference>
<dbReference type="Proteomes" id="UP000000383">
    <property type="component" value="Chromosome"/>
</dbReference>
<comment type="subcellular location">
    <subcellularLocation>
        <location evidence="1 10">Cell membrane</location>
        <topology evidence="1 10">Multi-pass membrane protein</topology>
    </subcellularLocation>
</comment>
<dbReference type="InterPro" id="IPR029044">
    <property type="entry name" value="Nucleotide-diphossugar_trans"/>
</dbReference>
<dbReference type="Pfam" id="PF13641">
    <property type="entry name" value="Glyco_tranf_2_3"/>
    <property type="match status" value="1"/>
</dbReference>
<dbReference type="CDD" id="cd06423">
    <property type="entry name" value="CESA_like"/>
    <property type="match status" value="1"/>
</dbReference>
<keyword evidence="4 10" id="KW-0328">Glycosyltransferase</keyword>
<evidence type="ECO:0000313" key="12">
    <source>
        <dbReference type="Proteomes" id="UP000000383"/>
    </source>
</evidence>
<evidence type="ECO:0000256" key="3">
    <source>
        <dbReference type="ARBA" id="ARBA00022475"/>
    </source>
</evidence>
<evidence type="ECO:0000256" key="4">
    <source>
        <dbReference type="ARBA" id="ARBA00022676"/>
    </source>
</evidence>
<dbReference type="InterPro" id="IPR023853">
    <property type="entry name" value="PGA_PgaC/IcaA"/>
</dbReference>
<feature type="transmembrane region" description="Helical" evidence="10">
    <location>
        <begin position="300"/>
        <end position="322"/>
    </location>
</feature>
<name>D7DJ80_METV0</name>
<evidence type="ECO:0000256" key="1">
    <source>
        <dbReference type="ARBA" id="ARBA00004651"/>
    </source>
</evidence>
<keyword evidence="3 10" id="KW-1003">Cell membrane</keyword>
<reference evidence="11 12" key="2">
    <citation type="journal article" date="2011" name="J. Bacteriol.">
        <title>Genomes of three methylotrophs from a single niche uncover genetic and metabolic divergence of Methylophilaceae.</title>
        <authorList>
            <person name="Lapidus A."/>
            <person name="Clum A."/>
            <person name="Labutti K."/>
            <person name="Kaluzhnaya M.G."/>
            <person name="Lim S."/>
            <person name="Beck D.A."/>
            <person name="Glavina Del Rio T."/>
            <person name="Nolan M."/>
            <person name="Mavromatis K."/>
            <person name="Huntemann M."/>
            <person name="Lucas S."/>
            <person name="Lidstrom M.E."/>
            <person name="Ivanova N."/>
            <person name="Chistoserdova L."/>
        </authorList>
    </citation>
    <scope>NUCLEOTIDE SEQUENCE [LARGE SCALE GENOMIC DNA]</scope>
    <source>
        <strain evidence="11 12">301</strain>
    </source>
</reference>
<organism evidence="11 12">
    <name type="scientific">Methylotenera versatilis (strain 301)</name>
    <dbReference type="NCBI Taxonomy" id="666681"/>
    <lineage>
        <taxon>Bacteria</taxon>
        <taxon>Pseudomonadati</taxon>
        <taxon>Pseudomonadota</taxon>
        <taxon>Betaproteobacteria</taxon>
        <taxon>Nitrosomonadales</taxon>
        <taxon>Methylophilaceae</taxon>
        <taxon>Methylotenera</taxon>
    </lineage>
</organism>
<dbReference type="KEGG" id="meh:M301_1737"/>
<dbReference type="STRING" id="666681.M301_1737"/>
<evidence type="ECO:0000313" key="11">
    <source>
        <dbReference type="EMBL" id="ADI30115.1"/>
    </source>
</evidence>
<sequence>MWYQNLSEWIFGFAFYYPLFMAYLWMVGALYYYISKERKEPLYDDPPVLTEYPFVSVLVPCFNEGANAYETVGALLELNYPNYDIILINDGSTDDTAAIIDDIAAKHVNVKAVQLTSNQGKAMALTVGTMMSSSEYLVCIDGDAVLDPNCITWMMRHFLSGPRVGAVTGNPRIRNRSTLLGKLQVGEFSAVIGLIKRAQRVYGRVFTVSGVVAAFRKSALHQVGYWSTNMVTEDIDISWKMQTHYYDVRYEPNALCWILMPETLKGLWKQRVRWAQGGAEVLFKFIDVFSDVKKRRMWPIYTELVVSIFWAYLMCVIFILWALGKFVDLPTYLQVTSIVPGWNGTLLAVTCLLQFAVSLFIDSRYEPKIRRYYYWMIWYPMLFWMLSVATTVVGLPTAFFKDRNKRATWTSPDRGIHQKERML</sequence>
<evidence type="ECO:0000256" key="5">
    <source>
        <dbReference type="ARBA" id="ARBA00022679"/>
    </source>
</evidence>
<dbReference type="AlphaFoldDB" id="D7DJ80"/>
<dbReference type="PANTHER" id="PTHR43630">
    <property type="entry name" value="POLY-BETA-1,6-N-ACETYL-D-GLUCOSAMINE SYNTHASE"/>
    <property type="match status" value="1"/>
</dbReference>
<comment type="similarity">
    <text evidence="2 10">Belongs to the glycosyltransferase 2 family.</text>
</comment>
<feature type="transmembrane region" description="Helical" evidence="10">
    <location>
        <begin position="15"/>
        <end position="34"/>
    </location>
</feature>
<dbReference type="Gene3D" id="3.90.550.10">
    <property type="entry name" value="Spore Coat Polysaccharide Biosynthesis Protein SpsA, Chain A"/>
    <property type="match status" value="1"/>
</dbReference>
<accession>D7DJ80</accession>
<evidence type="ECO:0000256" key="10">
    <source>
        <dbReference type="RuleBase" id="RU364028"/>
    </source>
</evidence>
<reference evidence="12" key="1">
    <citation type="submission" date="2010-05" db="EMBL/GenBank/DDBJ databases">
        <title>Complete sequence of Methylotenera sp. 301.</title>
        <authorList>
            <person name="Lucas S."/>
            <person name="Copeland A."/>
            <person name="Lapidus A."/>
            <person name="Cheng J.-F."/>
            <person name="Bruce D."/>
            <person name="Goodwin L."/>
            <person name="Pitluck S."/>
            <person name="Clum A."/>
            <person name="Land M."/>
            <person name="Hauser L."/>
            <person name="Kyrpides N."/>
            <person name="Ivanova N."/>
            <person name="Chistoservova L."/>
            <person name="Kalyuzhnaya M."/>
            <person name="Woyke T."/>
        </authorList>
    </citation>
    <scope>NUCLEOTIDE SEQUENCE [LARGE SCALE GENOMIC DNA]</scope>
    <source>
        <strain evidence="12">301</strain>
    </source>
</reference>
<keyword evidence="12" id="KW-1185">Reference proteome</keyword>
<feature type="transmembrane region" description="Helical" evidence="10">
    <location>
        <begin position="342"/>
        <end position="361"/>
    </location>
</feature>
<proteinExistence type="inferred from homology"/>
<feature type="transmembrane region" description="Helical" evidence="10">
    <location>
        <begin position="373"/>
        <end position="395"/>
    </location>
</feature>
<evidence type="ECO:0000256" key="6">
    <source>
        <dbReference type="ARBA" id="ARBA00022692"/>
    </source>
</evidence>
<dbReference type="GO" id="GO:0005886">
    <property type="term" value="C:plasma membrane"/>
    <property type="evidence" value="ECO:0007669"/>
    <property type="project" value="UniProtKB-SubCell"/>
</dbReference>
<evidence type="ECO:0000256" key="2">
    <source>
        <dbReference type="ARBA" id="ARBA00006739"/>
    </source>
</evidence>
<keyword evidence="7 10" id="KW-1133">Transmembrane helix</keyword>
<keyword evidence="6 10" id="KW-0812">Transmembrane</keyword>
<dbReference type="GO" id="GO:0043708">
    <property type="term" value="P:cell adhesion involved in biofilm formation"/>
    <property type="evidence" value="ECO:0007669"/>
    <property type="project" value="InterPro"/>
</dbReference>
<keyword evidence="8 10" id="KW-0472">Membrane</keyword>
<dbReference type="SUPFAM" id="SSF53448">
    <property type="entry name" value="Nucleotide-diphospho-sugar transferases"/>
    <property type="match status" value="1"/>
</dbReference>
<dbReference type="EMBL" id="CP002056">
    <property type="protein sequence ID" value="ADI30115.1"/>
    <property type="molecule type" value="Genomic_DNA"/>
</dbReference>
<evidence type="ECO:0000256" key="9">
    <source>
        <dbReference type="NCBIfam" id="TIGR03937"/>
    </source>
</evidence>
<dbReference type="EC" id="2.4.1.-" evidence="10"/>
<keyword evidence="5 10" id="KW-0808">Transferase</keyword>
<dbReference type="eggNOG" id="COG1215">
    <property type="taxonomic scope" value="Bacteria"/>
</dbReference>
<dbReference type="HOGENOM" id="CLU_023978_0_1_4"/>